<feature type="chain" id="PRO_5040233881" description="Secreted protein" evidence="2">
    <location>
        <begin position="22"/>
        <end position="172"/>
    </location>
</feature>
<dbReference type="Proteomes" id="UP000756132">
    <property type="component" value="Chromosome 8"/>
</dbReference>
<sequence length="172" mass="19422">MVLFTKGIVTILLLTNSLTSATIQIDKNNFYFDDLQKVFDVDFTSDKPDSCKQWQHHLEVAYVEALHMLTAAIEAVAEIHEAPPDEDDPEAAETLSSWRKRAHVWRAMLGEYPGCESPEQPNVAQHLGETAERFQSLLEAHQLNRRKDQDITNDVATTSCNSSRPATQTHET</sequence>
<reference evidence="3" key="2">
    <citation type="journal article" date="2022" name="Microb. Genom.">
        <title>A chromosome-scale genome assembly of the tomato pathogen Cladosporium fulvum reveals a compartmentalized genome architecture and the presence of a dispensable chromosome.</title>
        <authorList>
            <person name="Zaccaron A.Z."/>
            <person name="Chen L.H."/>
            <person name="Samaras A."/>
            <person name="Stergiopoulos I."/>
        </authorList>
    </citation>
    <scope>NUCLEOTIDE SEQUENCE</scope>
    <source>
        <strain evidence="3">Race5_Kim</strain>
    </source>
</reference>
<evidence type="ECO:0000313" key="3">
    <source>
        <dbReference type="EMBL" id="UJO20516.1"/>
    </source>
</evidence>
<keyword evidence="2" id="KW-0732">Signal</keyword>
<evidence type="ECO:0000256" key="1">
    <source>
        <dbReference type="SAM" id="MobiDB-lite"/>
    </source>
</evidence>
<evidence type="ECO:0008006" key="5">
    <source>
        <dbReference type="Google" id="ProtNLM"/>
    </source>
</evidence>
<accession>A0A9Q8US89</accession>
<organism evidence="3 4">
    <name type="scientific">Passalora fulva</name>
    <name type="common">Tomato leaf mold</name>
    <name type="synonym">Cladosporium fulvum</name>
    <dbReference type="NCBI Taxonomy" id="5499"/>
    <lineage>
        <taxon>Eukaryota</taxon>
        <taxon>Fungi</taxon>
        <taxon>Dikarya</taxon>
        <taxon>Ascomycota</taxon>
        <taxon>Pezizomycotina</taxon>
        <taxon>Dothideomycetes</taxon>
        <taxon>Dothideomycetidae</taxon>
        <taxon>Mycosphaerellales</taxon>
        <taxon>Mycosphaerellaceae</taxon>
        <taxon>Fulvia</taxon>
    </lineage>
</organism>
<dbReference type="RefSeq" id="XP_047764882.1">
    <property type="nucleotide sequence ID" value="XM_047910001.1"/>
</dbReference>
<evidence type="ECO:0000256" key="2">
    <source>
        <dbReference type="SAM" id="SignalP"/>
    </source>
</evidence>
<reference evidence="3" key="1">
    <citation type="submission" date="2021-12" db="EMBL/GenBank/DDBJ databases">
        <authorList>
            <person name="Zaccaron A."/>
            <person name="Stergiopoulos I."/>
        </authorList>
    </citation>
    <scope>NUCLEOTIDE SEQUENCE</scope>
    <source>
        <strain evidence="3">Race5_Kim</strain>
    </source>
</reference>
<feature type="region of interest" description="Disordered" evidence="1">
    <location>
        <begin position="144"/>
        <end position="172"/>
    </location>
</feature>
<gene>
    <name evidence="3" type="ORF">CLAFUR5_10853</name>
</gene>
<evidence type="ECO:0000313" key="4">
    <source>
        <dbReference type="Proteomes" id="UP000756132"/>
    </source>
</evidence>
<dbReference type="GeneID" id="71990731"/>
<dbReference type="EMBL" id="CP090170">
    <property type="protein sequence ID" value="UJO20516.1"/>
    <property type="molecule type" value="Genomic_DNA"/>
</dbReference>
<feature type="signal peptide" evidence="2">
    <location>
        <begin position="1"/>
        <end position="21"/>
    </location>
</feature>
<keyword evidence="4" id="KW-1185">Reference proteome</keyword>
<name>A0A9Q8US89_PASFU</name>
<proteinExistence type="predicted"/>
<dbReference type="KEGG" id="ffu:CLAFUR5_10853"/>
<dbReference type="AlphaFoldDB" id="A0A9Q8US89"/>
<feature type="compositionally biased region" description="Polar residues" evidence="1">
    <location>
        <begin position="152"/>
        <end position="172"/>
    </location>
</feature>
<protein>
    <recommendedName>
        <fullName evidence="5">Secreted protein</fullName>
    </recommendedName>
</protein>